<dbReference type="SUPFAM" id="SSF55890">
    <property type="entry name" value="Sporulation response regulatory protein Spo0B"/>
    <property type="match status" value="1"/>
</dbReference>
<evidence type="ECO:0000313" key="4">
    <source>
        <dbReference type="EMBL" id="PTQ57818.1"/>
    </source>
</evidence>
<protein>
    <submittedName>
        <fullName evidence="4">Uncharacterized protein</fullName>
    </submittedName>
</protein>
<dbReference type="Gene3D" id="1.10.287.130">
    <property type="match status" value="1"/>
</dbReference>
<keyword evidence="3" id="KW-0418">Kinase</keyword>
<evidence type="ECO:0000256" key="2">
    <source>
        <dbReference type="ARBA" id="ARBA00022679"/>
    </source>
</evidence>
<accession>A0A2R6Y578</accession>
<keyword evidence="1" id="KW-0597">Phosphoprotein</keyword>
<evidence type="ECO:0000313" key="5">
    <source>
        <dbReference type="Proteomes" id="UP000244338"/>
    </source>
</evidence>
<comment type="caution">
    <text evidence="4">The sequence shown here is derived from an EMBL/GenBank/DDBJ whole genome shotgun (WGS) entry which is preliminary data.</text>
</comment>
<sequence length="195" mass="22538">MITLEEVMKLLADRRHKRLNDLQLLYGDLALKDYAALKHHLDEEVRVLREEQKLYRLGDDDLTYALLVHSAAPLSYRLNWKVDDDTALPPAWSHTMRQALIAFLDDLDRAMPRAASDEGQNVIDVHFLSAGDRFAIYVHVRIDQSAVMMNVWELFEHVGLRHERSLRAVGFNVQAEQTRDTLLWKLELDTGATYA</sequence>
<reference evidence="5" key="1">
    <citation type="journal article" date="2018" name="Sci. Rep.">
        <title>Lignite coal burning seam in the remote Altai Mountains harbors a hydrogen-driven thermophilic microbial community.</title>
        <authorList>
            <person name="Kadnikov V.V."/>
            <person name="Mardanov A.V."/>
            <person name="Ivasenko D.A."/>
            <person name="Antsiferov D.V."/>
            <person name="Beletsky A.V."/>
            <person name="Karnachuk O.V."/>
            <person name="Ravin N.V."/>
        </authorList>
    </citation>
    <scope>NUCLEOTIDE SEQUENCE [LARGE SCALE GENOMIC DNA]</scope>
</reference>
<dbReference type="EMBL" id="PEBX01000002">
    <property type="protein sequence ID" value="PTQ57818.1"/>
    <property type="molecule type" value="Genomic_DNA"/>
</dbReference>
<evidence type="ECO:0000256" key="3">
    <source>
        <dbReference type="ARBA" id="ARBA00022777"/>
    </source>
</evidence>
<gene>
    <name evidence="4" type="ORF">BSOLF_0680</name>
</gene>
<evidence type="ECO:0000256" key="1">
    <source>
        <dbReference type="ARBA" id="ARBA00022553"/>
    </source>
</evidence>
<proteinExistence type="predicted"/>
<organism evidence="4 5">
    <name type="scientific">Candidatus Carbonibacillus altaicus</name>
    <dbReference type="NCBI Taxonomy" id="2163959"/>
    <lineage>
        <taxon>Bacteria</taxon>
        <taxon>Bacillati</taxon>
        <taxon>Bacillota</taxon>
        <taxon>Bacilli</taxon>
        <taxon>Bacillales</taxon>
        <taxon>Candidatus Carbonibacillus</taxon>
    </lineage>
</organism>
<dbReference type="Proteomes" id="UP000244338">
    <property type="component" value="Unassembled WGS sequence"/>
</dbReference>
<dbReference type="InterPro" id="IPR016120">
    <property type="entry name" value="Sig_transdc_His_kin_SpoOB"/>
</dbReference>
<dbReference type="GO" id="GO:0000155">
    <property type="term" value="F:phosphorelay sensor kinase activity"/>
    <property type="evidence" value="ECO:0007669"/>
    <property type="project" value="InterPro"/>
</dbReference>
<name>A0A2R6Y578_9BACL</name>
<keyword evidence="2" id="KW-0808">Transferase</keyword>
<dbReference type="AlphaFoldDB" id="A0A2R6Y578"/>